<dbReference type="InterPro" id="IPR004365">
    <property type="entry name" value="NA-bd_OB_tRNA"/>
</dbReference>
<feature type="domain" description="OB" evidence="1">
    <location>
        <begin position="59"/>
        <end position="129"/>
    </location>
</feature>
<dbReference type="Pfam" id="PF01336">
    <property type="entry name" value="tRNA_anti-codon"/>
    <property type="match status" value="1"/>
</dbReference>
<dbReference type="GO" id="GO:0003676">
    <property type="term" value="F:nucleic acid binding"/>
    <property type="evidence" value="ECO:0007669"/>
    <property type="project" value="InterPro"/>
</dbReference>
<dbReference type="OrthoDB" id="77828at2759"/>
<accession>A0A1Y2AH67</accession>
<dbReference type="EMBL" id="MCOG01000263">
    <property type="protein sequence ID" value="ORY21537.1"/>
    <property type="molecule type" value="Genomic_DNA"/>
</dbReference>
<name>A0A1Y2AH67_9FUNG</name>
<evidence type="ECO:0000313" key="2">
    <source>
        <dbReference type="EMBL" id="ORY21537.1"/>
    </source>
</evidence>
<reference evidence="2 3" key="1">
    <citation type="submission" date="2016-08" db="EMBL/GenBank/DDBJ databases">
        <title>A Parts List for Fungal Cellulosomes Revealed by Comparative Genomics.</title>
        <authorList>
            <consortium name="DOE Joint Genome Institute"/>
            <person name="Haitjema C.H."/>
            <person name="Gilmore S.P."/>
            <person name="Henske J.K."/>
            <person name="Solomon K.V."/>
            <person name="De Groot R."/>
            <person name="Kuo A."/>
            <person name="Mondo S.J."/>
            <person name="Salamov A.A."/>
            <person name="Labutti K."/>
            <person name="Zhao Z."/>
            <person name="Chiniquy J."/>
            <person name="Barry K."/>
            <person name="Brewer H.M."/>
            <person name="Purvine S.O."/>
            <person name="Wright A.T."/>
            <person name="Boxma B."/>
            <person name="Van Alen T."/>
            <person name="Hackstein J.H."/>
            <person name="Baker S.E."/>
            <person name="Grigoriev I.V."/>
            <person name="O'Malley M.A."/>
        </authorList>
    </citation>
    <scope>NUCLEOTIDE SEQUENCE [LARGE SCALE GENOMIC DNA]</scope>
    <source>
        <strain evidence="2 3">G1</strain>
    </source>
</reference>
<evidence type="ECO:0000313" key="3">
    <source>
        <dbReference type="Proteomes" id="UP000193920"/>
    </source>
</evidence>
<dbReference type="STRING" id="1754190.A0A1Y2AH67"/>
<gene>
    <name evidence="2" type="ORF">LY90DRAFT_516030</name>
</gene>
<dbReference type="SUPFAM" id="SSF50249">
    <property type="entry name" value="Nucleic acid-binding proteins"/>
    <property type="match status" value="1"/>
</dbReference>
<evidence type="ECO:0000259" key="1">
    <source>
        <dbReference type="Pfam" id="PF01336"/>
    </source>
</evidence>
<dbReference type="AlphaFoldDB" id="A0A1Y2AH67"/>
<proteinExistence type="predicted"/>
<sequence length="140" mass="16454">MSKKSESNNECNTKNKLYWGIKPNFWIAPNVFIKDIFLMKLFDNIPELYNFYNNPITEVKIIGVVISKEINSKVITYTVDDGTERIECIKFKKDLKDTELNNISQYQLFDTLSIKGKISVYKDRRNLHIITIKHNNNCNI</sequence>
<keyword evidence="3" id="KW-1185">Reference proteome</keyword>
<comment type="caution">
    <text evidence="2">The sequence shown here is derived from an EMBL/GenBank/DDBJ whole genome shotgun (WGS) entry which is preliminary data.</text>
</comment>
<dbReference type="Gene3D" id="2.40.50.140">
    <property type="entry name" value="Nucleic acid-binding proteins"/>
    <property type="match status" value="1"/>
</dbReference>
<dbReference type="Proteomes" id="UP000193920">
    <property type="component" value="Unassembled WGS sequence"/>
</dbReference>
<dbReference type="InterPro" id="IPR012340">
    <property type="entry name" value="NA-bd_OB-fold"/>
</dbReference>
<protein>
    <recommendedName>
        <fullName evidence="1">OB domain-containing protein</fullName>
    </recommendedName>
</protein>
<organism evidence="2 3">
    <name type="scientific">Neocallimastix californiae</name>
    <dbReference type="NCBI Taxonomy" id="1754190"/>
    <lineage>
        <taxon>Eukaryota</taxon>
        <taxon>Fungi</taxon>
        <taxon>Fungi incertae sedis</taxon>
        <taxon>Chytridiomycota</taxon>
        <taxon>Chytridiomycota incertae sedis</taxon>
        <taxon>Neocallimastigomycetes</taxon>
        <taxon>Neocallimastigales</taxon>
        <taxon>Neocallimastigaceae</taxon>
        <taxon>Neocallimastix</taxon>
    </lineage>
</organism>